<evidence type="ECO:0000313" key="3">
    <source>
        <dbReference type="Proteomes" id="UP001176021"/>
    </source>
</evidence>
<protein>
    <submittedName>
        <fullName evidence="2">tRNA threonylcarbamoyladenosine dehydratase</fullName>
    </submittedName>
</protein>
<organism evidence="2 3">
    <name type="scientific">Desulfosporosinus nitroreducens</name>
    <dbReference type="NCBI Taxonomy" id="2018668"/>
    <lineage>
        <taxon>Bacteria</taxon>
        <taxon>Bacillati</taxon>
        <taxon>Bacillota</taxon>
        <taxon>Clostridia</taxon>
        <taxon>Eubacteriales</taxon>
        <taxon>Desulfitobacteriaceae</taxon>
        <taxon>Desulfosporosinus</taxon>
    </lineage>
</organism>
<dbReference type="Gene3D" id="3.40.50.720">
    <property type="entry name" value="NAD(P)-binding Rossmann-like Domain"/>
    <property type="match status" value="1"/>
</dbReference>
<gene>
    <name evidence="2" type="ORF">M8H41_04900</name>
</gene>
<dbReference type="CDD" id="cd00755">
    <property type="entry name" value="YgdL_like"/>
    <property type="match status" value="1"/>
</dbReference>
<dbReference type="InterPro" id="IPR000594">
    <property type="entry name" value="ThiF_NAD_FAD-bd"/>
</dbReference>
<reference evidence="2" key="1">
    <citation type="submission" date="2022-05" db="EMBL/GenBank/DDBJ databases">
        <title>Expanded diversity of anoxic marine methylotrophy in a Black Sea sulfate reducing microorganism.</title>
        <authorList>
            <person name="Fischer P.Q."/>
            <person name="Stams A.J.M."/>
            <person name="Villanueva L."/>
            <person name="Sousa D.Z."/>
        </authorList>
    </citation>
    <scope>NUCLEOTIDE SEQUENCE</scope>
    <source>
        <strain evidence="2">P130</strain>
    </source>
</reference>
<accession>A0ABT8QLI8</accession>
<sequence length="254" mass="27802">MQHEFSRTELLIGNTGLEKLRQSSVMIFGIGGVGSFTVEALARAGIGNLILVDFDDICLTNINRQLHALRSTVGEAKVEVMKRRIQEINPTAQVETIKEFYSAADAKRFLDRKPDYVVDAIDTVSSKVSLAKECLLRKIPFISSMGAGNRLTAENYRVTDLSKTSGDPLAKAMRKLLRKEGITKGIKVVFSPDLPLTPIPSDNDCRTNCICPSGDAHCAEKRQIPGSISFVPPVVGLLIAGEVIRDLLNYEINA</sequence>
<dbReference type="Proteomes" id="UP001176021">
    <property type="component" value="Unassembled WGS sequence"/>
</dbReference>
<dbReference type="RefSeq" id="WP_301998498.1">
    <property type="nucleotide sequence ID" value="NZ_JAMJEV010000003.1"/>
</dbReference>
<comment type="caution">
    <text evidence="2">The sequence shown here is derived from an EMBL/GenBank/DDBJ whole genome shotgun (WGS) entry which is preliminary data.</text>
</comment>
<dbReference type="Pfam" id="PF00899">
    <property type="entry name" value="ThiF"/>
    <property type="match status" value="1"/>
</dbReference>
<dbReference type="PANTHER" id="PTHR43267">
    <property type="entry name" value="TRNA THREONYLCARBAMOYLADENOSINE DEHYDRATASE"/>
    <property type="match status" value="1"/>
</dbReference>
<dbReference type="InterPro" id="IPR045886">
    <property type="entry name" value="ThiF/MoeB/HesA"/>
</dbReference>
<feature type="domain" description="THIF-type NAD/FAD binding fold" evidence="1">
    <location>
        <begin position="10"/>
        <end position="250"/>
    </location>
</feature>
<dbReference type="InterPro" id="IPR035985">
    <property type="entry name" value="Ubiquitin-activating_enz"/>
</dbReference>
<proteinExistence type="predicted"/>
<keyword evidence="3" id="KW-1185">Reference proteome</keyword>
<dbReference type="PANTHER" id="PTHR43267:SF1">
    <property type="entry name" value="TRNA THREONYLCARBAMOYLADENOSINE DEHYDRATASE"/>
    <property type="match status" value="1"/>
</dbReference>
<dbReference type="SUPFAM" id="SSF69572">
    <property type="entry name" value="Activating enzymes of the ubiquitin-like proteins"/>
    <property type="match status" value="1"/>
</dbReference>
<name>A0ABT8QLI8_9FIRM</name>
<dbReference type="EMBL" id="JAMJEV010000003">
    <property type="protein sequence ID" value="MDO0822192.1"/>
    <property type="molecule type" value="Genomic_DNA"/>
</dbReference>
<evidence type="ECO:0000259" key="1">
    <source>
        <dbReference type="Pfam" id="PF00899"/>
    </source>
</evidence>
<evidence type="ECO:0000313" key="2">
    <source>
        <dbReference type="EMBL" id="MDO0822192.1"/>
    </source>
</evidence>